<feature type="compositionally biased region" description="Low complexity" evidence="2">
    <location>
        <begin position="1270"/>
        <end position="1305"/>
    </location>
</feature>
<dbReference type="InterPro" id="IPR009818">
    <property type="entry name" value="PAM2_motif"/>
</dbReference>
<feature type="region of interest" description="Disordered" evidence="2">
    <location>
        <begin position="232"/>
        <end position="251"/>
    </location>
</feature>
<dbReference type="InterPro" id="IPR025852">
    <property type="entry name" value="SM_dom_ATX"/>
</dbReference>
<feature type="compositionally biased region" description="Polar residues" evidence="2">
    <location>
        <begin position="30"/>
        <end position="45"/>
    </location>
</feature>
<dbReference type="GO" id="GO:0010494">
    <property type="term" value="C:cytoplasmic stress granule"/>
    <property type="evidence" value="ECO:0007669"/>
    <property type="project" value="TreeGrafter"/>
</dbReference>
<feature type="compositionally biased region" description="Polar residues" evidence="2">
    <location>
        <begin position="410"/>
        <end position="427"/>
    </location>
</feature>
<evidence type="ECO:0000256" key="1">
    <source>
        <dbReference type="ARBA" id="ARBA00007503"/>
    </source>
</evidence>
<feature type="region of interest" description="Disordered" evidence="2">
    <location>
        <begin position="1"/>
        <end position="90"/>
    </location>
</feature>
<feature type="compositionally biased region" description="Low complexity" evidence="2">
    <location>
        <begin position="368"/>
        <end position="380"/>
    </location>
</feature>
<feature type="compositionally biased region" description="Polar residues" evidence="2">
    <location>
        <begin position="69"/>
        <end position="85"/>
    </location>
</feature>
<feature type="region of interest" description="Disordered" evidence="2">
    <location>
        <begin position="1060"/>
        <end position="1104"/>
    </location>
</feature>
<feature type="domain" description="LsmAD" evidence="3">
    <location>
        <begin position="291"/>
        <end position="358"/>
    </location>
</feature>
<comment type="caution">
    <text evidence="4">The sequence shown here is derived from an EMBL/GenBank/DDBJ whole genome shotgun (WGS) entry which is preliminary data.</text>
</comment>
<evidence type="ECO:0000256" key="2">
    <source>
        <dbReference type="SAM" id="MobiDB-lite"/>
    </source>
</evidence>
<feature type="compositionally biased region" description="Low complexity" evidence="2">
    <location>
        <begin position="838"/>
        <end position="857"/>
    </location>
</feature>
<feature type="compositionally biased region" description="Low complexity" evidence="2">
    <location>
        <begin position="906"/>
        <end position="930"/>
    </location>
</feature>
<feature type="region of interest" description="Disordered" evidence="2">
    <location>
        <begin position="1264"/>
        <end position="1305"/>
    </location>
</feature>
<feature type="region of interest" description="Disordered" evidence="2">
    <location>
        <begin position="838"/>
        <end position="870"/>
    </location>
</feature>
<feature type="compositionally biased region" description="Polar residues" evidence="2">
    <location>
        <begin position="576"/>
        <end position="610"/>
    </location>
</feature>
<dbReference type="GO" id="GO:0003729">
    <property type="term" value="F:mRNA binding"/>
    <property type="evidence" value="ECO:0007669"/>
    <property type="project" value="TreeGrafter"/>
</dbReference>
<feature type="region of interest" description="Disordered" evidence="2">
    <location>
        <begin position="1016"/>
        <end position="1042"/>
    </location>
</feature>
<feature type="compositionally biased region" description="Polar residues" evidence="2">
    <location>
        <begin position="700"/>
        <end position="725"/>
    </location>
</feature>
<sequence>MNQNGQTTTKRSKNRSSGVSLNASSSISSNVQRTINRSMRNNYPNNPRGMDGNMSSSSSSSSLHRNIHPSKSSQSMMVSQTSGTNHHPHHHHMANAVAVTTEVPCNSGVYKNKRLVHAMTSLIGCLIEVQLDNGIRYEGILKTFSSDFQLALCSAALIDNIDDEKRCQPSANNSSSSNNIGNLLGALECEENVVETLVISPKNLVTFKALNVDLDFATKKAVMTDSEIAKHDGTTKQHRELIPWDGGEDGSDGNDSMGLDTLDDHSGLSLAGNVSNGWKTEDMFKLNESKYNIETTYQDDMSEYTIKLEHRNDEEYKQREAQAAKIAREIEQDSTRLARYAKEDELDEESRYSAVIRGDPDMTESGSNMTSPPNNSYNNNNHHHHYRNDMNHHPSDRNQPDRNRDNNLRISNSGDNLGGFRTQNSRQNRGRLNANRVSGGNSSGGDRSGGGPSTGPNESNWRDANNRVSANHRYHQQQSQQPYGSAQNPNKSNSGYVDRKYNAINSQQQSPNQQQQQPQQTYQSSAASQANNNKSSYSSVSARNVPNDMMATTNEMETIKTFTRSSGQHGQPPPSNDSDNVGYQRKTSSGNNSNSLPQRESFKQQQQRTPYNRVVEQQQSHHQQHQHHTVQQSHSESKMPSNNNKSLESSDISSTKSSLPTSPSSGPSSNISTPTAELSLMKPQTTNVASKTVEIHQSKSNDQNYQPQTRITSPKQRLDGNNNNRKSLDPLPTGENRPTMVDAIKKGTNMNQQQQQQQPGKSLISSSKDNIDSNEFKKLPSDSTVIQTATPSLSSTSLNNVTTSSNSISTAAVSFTSTAITSTTVTTSSSSLTTTVQQQQQQQQQQSSTTASTPSSVETHEIVATSKLNPNAKVFTPRAVQLPTATPPQQPNPQQVVAPLPPPNYASPYPSVAAGHMSATTPPSIPSTPSLAGPAGTVVPAGQFIPYTHPHPGGGGAPGPHLTGHAAHHAPQQPIRYPIQFQYNPMMTHQMVPQYIAIQHFATSMPAGAVTATAPPTAVVTSQQSSGVPQNQPLPPSGSSHHMIAANAQSMATQAAGANSLVQNNGHGPQPQQGGSSSTITTTGGPGGNPNANQQSQQQQLIRHQHHEAFVSQQQAQVANVTGQPIMTGATQPQHLPVVFPAQTVHHHHHAQNQIHHGQPGGQSAAMAAQLAASAQPGHQNQALTHYMYQAGFPRPLLPTHQSHHHHPNALNMAIQPGLYAPPDAHMPTVYMQTEMPPTHQIVTAQSMAPPPNANIPQTIVIPTSGGNGPAATGTAAVVSATPSSAPQGSVPTSQQSQQQQPTFG</sequence>
<gene>
    <name evidence="4" type="primary">ATXN2</name>
    <name evidence="4" type="ORF">DERF_007679</name>
</gene>
<name>A0A922I1L6_DERFA</name>
<evidence type="ECO:0000313" key="5">
    <source>
        <dbReference type="Proteomes" id="UP000790347"/>
    </source>
</evidence>
<dbReference type="Pfam" id="PF06741">
    <property type="entry name" value="LsmAD"/>
    <property type="match status" value="1"/>
</dbReference>
<evidence type="ECO:0000259" key="3">
    <source>
        <dbReference type="SMART" id="SM01272"/>
    </source>
</evidence>
<feature type="region of interest" description="Disordered" evidence="2">
    <location>
        <begin position="563"/>
        <end position="785"/>
    </location>
</feature>
<dbReference type="EMBL" id="ASGP02000003">
    <property type="protein sequence ID" value="KAH9516977.1"/>
    <property type="molecule type" value="Genomic_DNA"/>
</dbReference>
<dbReference type="Pfam" id="PF07145">
    <property type="entry name" value="PAM2"/>
    <property type="match status" value="1"/>
</dbReference>
<protein>
    <submittedName>
        <fullName evidence="4">Ataxin 2-like</fullName>
    </submittedName>
</protein>
<feature type="region of interest" description="Disordered" evidence="2">
    <location>
        <begin position="882"/>
        <end position="931"/>
    </location>
</feature>
<dbReference type="GO" id="GO:0034063">
    <property type="term" value="P:stress granule assembly"/>
    <property type="evidence" value="ECO:0007669"/>
    <property type="project" value="TreeGrafter"/>
</dbReference>
<dbReference type="Proteomes" id="UP000790347">
    <property type="component" value="Unassembled WGS sequence"/>
</dbReference>
<organism evidence="4 5">
    <name type="scientific">Dermatophagoides farinae</name>
    <name type="common">American house dust mite</name>
    <dbReference type="NCBI Taxonomy" id="6954"/>
    <lineage>
        <taxon>Eukaryota</taxon>
        <taxon>Metazoa</taxon>
        <taxon>Ecdysozoa</taxon>
        <taxon>Arthropoda</taxon>
        <taxon>Chelicerata</taxon>
        <taxon>Arachnida</taxon>
        <taxon>Acari</taxon>
        <taxon>Acariformes</taxon>
        <taxon>Sarcoptiformes</taxon>
        <taxon>Astigmata</taxon>
        <taxon>Psoroptidia</taxon>
        <taxon>Analgoidea</taxon>
        <taxon>Pyroglyphidae</taxon>
        <taxon>Dermatophagoidinae</taxon>
        <taxon>Dermatophagoides</taxon>
    </lineage>
</organism>
<dbReference type="SMART" id="SM01272">
    <property type="entry name" value="LsmAD"/>
    <property type="match status" value="1"/>
</dbReference>
<feature type="region of interest" description="Disordered" evidence="2">
    <location>
        <begin position="343"/>
        <end position="545"/>
    </location>
</feature>
<feature type="compositionally biased region" description="Gly residues" evidence="2">
    <location>
        <begin position="441"/>
        <end position="453"/>
    </location>
</feature>
<accession>A0A922I1L6</accession>
<feature type="compositionally biased region" description="Polar residues" evidence="2">
    <location>
        <begin position="482"/>
        <end position="495"/>
    </location>
</feature>
<feature type="compositionally biased region" description="Polar residues" evidence="2">
    <location>
        <begin position="1022"/>
        <end position="1031"/>
    </location>
</feature>
<feature type="compositionally biased region" description="Basic and acidic residues" evidence="2">
    <location>
        <begin position="232"/>
        <end position="242"/>
    </location>
</feature>
<dbReference type="InterPro" id="IPR009604">
    <property type="entry name" value="LsmAD_domain"/>
</dbReference>
<proteinExistence type="inferred from homology"/>
<dbReference type="InterPro" id="IPR045117">
    <property type="entry name" value="ATXN2-like"/>
</dbReference>
<feature type="compositionally biased region" description="Low complexity" evidence="2">
    <location>
        <begin position="16"/>
        <end position="29"/>
    </location>
</feature>
<keyword evidence="5" id="KW-1185">Reference proteome</keyword>
<feature type="compositionally biased region" description="Polar residues" evidence="2">
    <location>
        <begin position="759"/>
        <end position="768"/>
    </location>
</feature>
<feature type="compositionally biased region" description="Low complexity" evidence="2">
    <location>
        <begin position="505"/>
        <end position="539"/>
    </location>
</feature>
<comment type="similarity">
    <text evidence="1">Belongs to the ataxin-2 family.</text>
</comment>
<evidence type="ECO:0000313" key="4">
    <source>
        <dbReference type="EMBL" id="KAH9516977.1"/>
    </source>
</evidence>
<feature type="compositionally biased region" description="Low complexity" evidence="2">
    <location>
        <begin position="646"/>
        <end position="675"/>
    </location>
</feature>
<dbReference type="PANTHER" id="PTHR12854:SF7">
    <property type="entry name" value="ATAXIN-2 HOMOLOG"/>
    <property type="match status" value="1"/>
</dbReference>
<reference evidence="4" key="1">
    <citation type="submission" date="2013-05" db="EMBL/GenBank/DDBJ databases">
        <authorList>
            <person name="Yim A.K.Y."/>
            <person name="Chan T.F."/>
            <person name="Ji K.M."/>
            <person name="Liu X.Y."/>
            <person name="Zhou J.W."/>
            <person name="Li R.Q."/>
            <person name="Yang K.Y."/>
            <person name="Li J."/>
            <person name="Li M."/>
            <person name="Law P.T.W."/>
            <person name="Wu Y.L."/>
            <person name="Cai Z.L."/>
            <person name="Qin H."/>
            <person name="Bao Y."/>
            <person name="Leung R.K.K."/>
            <person name="Ng P.K.S."/>
            <person name="Zou J."/>
            <person name="Zhong X.J."/>
            <person name="Ran P.X."/>
            <person name="Zhong N.S."/>
            <person name="Liu Z.G."/>
            <person name="Tsui S.K.W."/>
        </authorList>
    </citation>
    <scope>NUCLEOTIDE SEQUENCE</scope>
    <source>
        <strain evidence="4">Derf</strain>
        <tissue evidence="4">Whole organism</tissue>
    </source>
</reference>
<dbReference type="PANTHER" id="PTHR12854">
    <property type="entry name" value="ATAXIN 2-RELATED"/>
    <property type="match status" value="1"/>
</dbReference>
<dbReference type="Pfam" id="PF14438">
    <property type="entry name" value="SM-ATX"/>
    <property type="match status" value="1"/>
</dbReference>
<feature type="compositionally biased region" description="Basic and acidic residues" evidence="2">
    <location>
        <begin position="387"/>
        <end position="407"/>
    </location>
</feature>
<reference evidence="4" key="2">
    <citation type="journal article" date="2022" name="Res Sq">
        <title>Comparative Genomics Reveals Insights into the Divergent Evolution of Astigmatic Mites and Household Pest Adaptations.</title>
        <authorList>
            <person name="Xiong Q."/>
            <person name="Wan A.T.-Y."/>
            <person name="Liu X.-Y."/>
            <person name="Fung C.S.-H."/>
            <person name="Xiao X."/>
            <person name="Malainual N."/>
            <person name="Hou J."/>
            <person name="Wang L."/>
            <person name="Wang M."/>
            <person name="Yang K."/>
            <person name="Cui Y."/>
            <person name="Leung E."/>
            <person name="Nong W."/>
            <person name="Shin S.-K."/>
            <person name="Au S."/>
            <person name="Jeong K.Y."/>
            <person name="Chew F.T."/>
            <person name="Hui J."/>
            <person name="Leung T.F."/>
            <person name="Tungtrongchitr A."/>
            <person name="Zhong N."/>
            <person name="Liu Z."/>
            <person name="Tsui S."/>
        </authorList>
    </citation>
    <scope>NUCLEOTIDE SEQUENCE</scope>
    <source>
        <strain evidence="4">Derf</strain>
        <tissue evidence="4">Whole organism</tissue>
    </source>
</reference>
<feature type="compositionally biased region" description="Low complexity" evidence="2">
    <location>
        <begin position="1060"/>
        <end position="1100"/>
    </location>
</feature>
<feature type="compositionally biased region" description="Basic and acidic residues" evidence="2">
    <location>
        <begin position="769"/>
        <end position="780"/>
    </location>
</feature>